<evidence type="ECO:0000313" key="9">
    <source>
        <dbReference type="EMBL" id="EQD75430.1"/>
    </source>
</evidence>
<dbReference type="SMART" id="SM00944">
    <property type="entry name" value="Pro-kuma_activ"/>
    <property type="match status" value="1"/>
</dbReference>
<dbReference type="PANTHER" id="PTHR14218">
    <property type="entry name" value="PROTEASE S8 TRIPEPTIDYL PEPTIDASE I CLN2"/>
    <property type="match status" value="1"/>
</dbReference>
<gene>
    <name evidence="9" type="ORF">B1A_03973</name>
</gene>
<dbReference type="EMBL" id="AUZX01002902">
    <property type="protein sequence ID" value="EQD75430.1"/>
    <property type="molecule type" value="Genomic_DNA"/>
</dbReference>
<keyword evidence="5" id="KW-0720">Serine protease</keyword>
<evidence type="ECO:0000256" key="3">
    <source>
        <dbReference type="ARBA" id="ARBA00022723"/>
    </source>
</evidence>
<dbReference type="InterPro" id="IPR050819">
    <property type="entry name" value="Tripeptidyl-peptidase_I"/>
</dbReference>
<comment type="cofactor">
    <cofactor evidence="1">
        <name>Ca(2+)</name>
        <dbReference type="ChEBI" id="CHEBI:29108"/>
    </cofactor>
</comment>
<dbReference type="InterPro" id="IPR036852">
    <property type="entry name" value="Peptidase_S8/S53_dom_sf"/>
</dbReference>
<keyword evidence="6" id="KW-0106">Calcium</keyword>
<protein>
    <submittedName>
        <fullName evidence="9">Peptidase S53 propeptide</fullName>
    </submittedName>
</protein>
<reference evidence="9" key="1">
    <citation type="submission" date="2013-08" db="EMBL/GenBank/DDBJ databases">
        <authorList>
            <person name="Mendez C."/>
            <person name="Richter M."/>
            <person name="Ferrer M."/>
            <person name="Sanchez J."/>
        </authorList>
    </citation>
    <scope>NUCLEOTIDE SEQUENCE</scope>
</reference>
<dbReference type="Pfam" id="PF09286">
    <property type="entry name" value="Pro-kuma_activ"/>
    <property type="match status" value="1"/>
</dbReference>
<keyword evidence="7" id="KW-0865">Zymogen</keyword>
<dbReference type="GO" id="GO:0046872">
    <property type="term" value="F:metal ion binding"/>
    <property type="evidence" value="ECO:0007669"/>
    <property type="project" value="UniProtKB-KW"/>
</dbReference>
<dbReference type="SUPFAM" id="SSF52743">
    <property type="entry name" value="Subtilisin-like"/>
    <property type="match status" value="1"/>
</dbReference>
<accession>T1CZ32</accession>
<name>T1CZ32_9ZZZZ</name>
<dbReference type="PROSITE" id="PS51695">
    <property type="entry name" value="SEDOLISIN"/>
    <property type="match status" value="1"/>
</dbReference>
<dbReference type="GO" id="GO:0006508">
    <property type="term" value="P:proteolysis"/>
    <property type="evidence" value="ECO:0007669"/>
    <property type="project" value="UniProtKB-KW"/>
</dbReference>
<evidence type="ECO:0000256" key="6">
    <source>
        <dbReference type="ARBA" id="ARBA00022837"/>
    </source>
</evidence>
<dbReference type="InterPro" id="IPR015366">
    <property type="entry name" value="S53_propep"/>
</dbReference>
<organism evidence="9">
    <name type="scientific">mine drainage metagenome</name>
    <dbReference type="NCBI Taxonomy" id="410659"/>
    <lineage>
        <taxon>unclassified sequences</taxon>
        <taxon>metagenomes</taxon>
        <taxon>ecological metagenomes</taxon>
    </lineage>
</organism>
<dbReference type="CDD" id="cd04056">
    <property type="entry name" value="Peptidases_S53"/>
    <property type="match status" value="1"/>
</dbReference>
<dbReference type="PANTHER" id="PTHR14218:SF15">
    <property type="entry name" value="TRIPEPTIDYL-PEPTIDASE 1"/>
    <property type="match status" value="1"/>
</dbReference>
<keyword evidence="4" id="KW-0378">Hydrolase</keyword>
<comment type="caution">
    <text evidence="9">The sequence shown here is derived from an EMBL/GenBank/DDBJ whole genome shotgun (WGS) entry which is preliminary data.</text>
</comment>
<evidence type="ECO:0000256" key="1">
    <source>
        <dbReference type="ARBA" id="ARBA00001913"/>
    </source>
</evidence>
<dbReference type="GO" id="GO:0004252">
    <property type="term" value="F:serine-type endopeptidase activity"/>
    <property type="evidence" value="ECO:0007669"/>
    <property type="project" value="InterPro"/>
</dbReference>
<evidence type="ECO:0000259" key="8">
    <source>
        <dbReference type="PROSITE" id="PS51695"/>
    </source>
</evidence>
<evidence type="ECO:0000256" key="7">
    <source>
        <dbReference type="ARBA" id="ARBA00023145"/>
    </source>
</evidence>
<dbReference type="CDD" id="cd11377">
    <property type="entry name" value="Pro-peptidase_S53"/>
    <property type="match status" value="1"/>
</dbReference>
<proteinExistence type="predicted"/>
<feature type="domain" description="Peptidase S53" evidence="8">
    <location>
        <begin position="218"/>
        <end position="550"/>
    </location>
</feature>
<dbReference type="GO" id="GO:0008240">
    <property type="term" value="F:tripeptidyl-peptidase activity"/>
    <property type="evidence" value="ECO:0007669"/>
    <property type="project" value="TreeGrafter"/>
</dbReference>
<evidence type="ECO:0000256" key="5">
    <source>
        <dbReference type="ARBA" id="ARBA00022825"/>
    </source>
</evidence>
<dbReference type="SUPFAM" id="SSF54897">
    <property type="entry name" value="Protease propeptides/inhibitors"/>
    <property type="match status" value="1"/>
</dbReference>
<dbReference type="InterPro" id="IPR030400">
    <property type="entry name" value="Sedolisin_dom"/>
</dbReference>
<keyword evidence="2" id="KW-0645">Protease</keyword>
<keyword evidence="3" id="KW-0479">Metal-binding</keyword>
<dbReference type="Gene3D" id="3.40.50.200">
    <property type="entry name" value="Peptidase S8/S53 domain"/>
    <property type="match status" value="1"/>
</dbReference>
<sequence length="550" mass="57025">MHMHRQIRRLLGLTGIAVLAGAVALPCAAQTAALTVLAHNRPRGIAAAHYIGNHDPNAVMDVVIALNLRNQAGLQQLLANLQNPNNSSYHAFLTPAEFTAEFGPGQSQVQAVTQYLASEGVRVTSVSSNRQLVHARASAATLQAAFHVAIGDYSLNGRSFYAPVGYPQLPSAVAGMVTAVIGLSDFNQMQPLSLPAAGNGIAVPNKGKPGGGTSTPSGYSPQQIAMAYNWPAIANTSDGAGQTIAIATAYSFKSSDLTGFWNQYGLPNHTVTIVPVGGSTTRTNVETTIDIERSGAMAPGATILVYEGANAQLTTFTDVYNTIVTANAASVMTTSWGTAESNMSTTTLNADDNIFKQAAAQGISLFAAAGDNGSSDGTSNTDEADYPSSDPYIAACGGTTLALTSSNAIATETAWSGTGGAESHYFVEPSWQVGTNVPEDGYRQTSDLALDADPNTGYSVLYGGKWSVYGGTSFVAPQMAALFAVRNASAGSRLGQSNSAVYNLANTASYSADFHDITTGSNGAFSAGPYWDHPTGWGSVNASNFIIDIK</sequence>
<evidence type="ECO:0000256" key="2">
    <source>
        <dbReference type="ARBA" id="ARBA00022670"/>
    </source>
</evidence>
<reference evidence="9" key="2">
    <citation type="journal article" date="2014" name="ISME J.">
        <title>Microbial stratification in low pH oxic and suboxic macroscopic growths along an acid mine drainage.</title>
        <authorList>
            <person name="Mendez-Garcia C."/>
            <person name="Mesa V."/>
            <person name="Sprenger R.R."/>
            <person name="Richter M."/>
            <person name="Diez M.S."/>
            <person name="Solano J."/>
            <person name="Bargiela R."/>
            <person name="Golyshina O.V."/>
            <person name="Manteca A."/>
            <person name="Ramos J.L."/>
            <person name="Gallego J.R."/>
            <person name="Llorente I."/>
            <person name="Martins Dos Santos V.A."/>
            <person name="Jensen O.N."/>
            <person name="Pelaez A.I."/>
            <person name="Sanchez J."/>
            <person name="Ferrer M."/>
        </authorList>
    </citation>
    <scope>NUCLEOTIDE SEQUENCE</scope>
</reference>
<evidence type="ECO:0000256" key="4">
    <source>
        <dbReference type="ARBA" id="ARBA00022801"/>
    </source>
</evidence>
<dbReference type="AlphaFoldDB" id="T1CZ32"/>